<proteinExistence type="predicted"/>
<evidence type="ECO:0000313" key="1">
    <source>
        <dbReference type="EMBL" id="CPB06963.1"/>
    </source>
</evidence>
<reference evidence="2" key="1">
    <citation type="submission" date="2015-03" db="EMBL/GenBank/DDBJ databases">
        <authorList>
            <consortium name="Pathogen Informatics"/>
        </authorList>
    </citation>
    <scope>NUCLEOTIDE SEQUENCE [LARGE SCALE GENOMIC DNA]</scope>
    <source>
        <strain evidence="2">N09902308</strain>
    </source>
</reference>
<dbReference type="AlphaFoldDB" id="A0A916LHL0"/>
<evidence type="ECO:0000313" key="2">
    <source>
        <dbReference type="Proteomes" id="UP000039021"/>
    </source>
</evidence>
<sequence length="40" mass="3914">MDATNTAAMKPATIGTGAVVSARISRPSPAPRGAKCSQAA</sequence>
<accession>A0A916LHL0</accession>
<comment type="caution">
    <text evidence="1">The sequence shown here is derived from an EMBL/GenBank/DDBJ whole genome shotgun (WGS) entry which is preliminary data.</text>
</comment>
<organism evidence="1 2">
    <name type="scientific">Mycobacterium tuberculosis</name>
    <dbReference type="NCBI Taxonomy" id="1773"/>
    <lineage>
        <taxon>Bacteria</taxon>
        <taxon>Bacillati</taxon>
        <taxon>Actinomycetota</taxon>
        <taxon>Actinomycetes</taxon>
        <taxon>Mycobacteriales</taxon>
        <taxon>Mycobacteriaceae</taxon>
        <taxon>Mycobacterium</taxon>
        <taxon>Mycobacterium tuberculosis complex</taxon>
    </lineage>
</organism>
<dbReference type="Proteomes" id="UP000039021">
    <property type="component" value="Unassembled WGS sequence"/>
</dbReference>
<gene>
    <name evidence="1" type="ORF">ERS007739_05042</name>
</gene>
<name>A0A916LHL0_MYCTX</name>
<protein>
    <submittedName>
        <fullName evidence="1">Uncharacterized protein</fullName>
    </submittedName>
</protein>
<dbReference type="EMBL" id="CSBK01003605">
    <property type="protein sequence ID" value="CPB06963.1"/>
    <property type="molecule type" value="Genomic_DNA"/>
</dbReference>